<dbReference type="InterPro" id="IPR010930">
    <property type="entry name" value="Flg_bb/hook_C_dom"/>
</dbReference>
<keyword evidence="7" id="KW-0175">Coiled coil</keyword>
<dbReference type="PANTHER" id="PTHR30033:SF1">
    <property type="entry name" value="FLAGELLAR HOOK-ASSOCIATED PROTEIN 1"/>
    <property type="match status" value="1"/>
</dbReference>
<comment type="caution">
    <text evidence="10">The sequence shown here is derived from an EMBL/GenBank/DDBJ whole genome shotgun (WGS) entry which is preliminary data.</text>
</comment>
<feature type="domain" description="Flagellar basal-body/hook protein C-terminal" evidence="8">
    <location>
        <begin position="685"/>
        <end position="723"/>
    </location>
</feature>
<keyword evidence="5" id="KW-0964">Secreted</keyword>
<dbReference type="GO" id="GO:0005198">
    <property type="term" value="F:structural molecule activity"/>
    <property type="evidence" value="ECO:0007669"/>
    <property type="project" value="InterPro"/>
</dbReference>
<gene>
    <name evidence="10" type="primary">flgK</name>
    <name evidence="10" type="ORF">DPQ33_04995</name>
</gene>
<reference evidence="10 11" key="1">
    <citation type="submission" date="2018-06" db="EMBL/GenBank/DDBJ databases">
        <title>Complete genome of Desulfovibrio indonesiensis P37SLT.</title>
        <authorList>
            <person name="Crispim J.S."/>
            <person name="Vidigal P.M.P."/>
            <person name="Silva L.C.F."/>
            <person name="Laguardia C.N."/>
            <person name="Araujo L.C."/>
            <person name="Dias R.S."/>
            <person name="Sousa M.P."/>
            <person name="Paula S.O."/>
            <person name="Silva C."/>
        </authorList>
    </citation>
    <scope>NUCLEOTIDE SEQUENCE [LARGE SCALE GENOMIC DNA]</scope>
    <source>
        <strain evidence="10 11">P37SLT</strain>
    </source>
</reference>
<comment type="similarity">
    <text evidence="3">Belongs to the flagella basal body rod proteins family.</text>
</comment>
<dbReference type="OrthoDB" id="9802553at2"/>
<evidence type="ECO:0000256" key="5">
    <source>
        <dbReference type="ARBA" id="ARBA00022525"/>
    </source>
</evidence>
<keyword evidence="10" id="KW-0969">Cilium</keyword>
<feature type="domain" description="Flagellar hook-associated protein FlgK helical" evidence="9">
    <location>
        <begin position="96"/>
        <end position="265"/>
    </location>
</feature>
<accession>A0A7M3MH68</accession>
<evidence type="ECO:0000256" key="7">
    <source>
        <dbReference type="SAM" id="Coils"/>
    </source>
</evidence>
<dbReference type="SUPFAM" id="SSF64518">
    <property type="entry name" value="Phase 1 flagellin"/>
    <property type="match status" value="1"/>
</dbReference>
<evidence type="ECO:0000256" key="1">
    <source>
        <dbReference type="ARBA" id="ARBA00004365"/>
    </source>
</evidence>
<feature type="coiled-coil region" evidence="7">
    <location>
        <begin position="149"/>
        <end position="187"/>
    </location>
</feature>
<evidence type="ECO:0000256" key="4">
    <source>
        <dbReference type="ARBA" id="ARBA00016244"/>
    </source>
</evidence>
<name>A0A7M3MH68_9BACT</name>
<proteinExistence type="inferred from homology"/>
<keyword evidence="10" id="KW-0282">Flagellum</keyword>
<sequence>MAIGINSLLDMGKWALFGNQAAISTTGSNISNVHTEGYSRREVRFEESFSLDYRPGQIGTGVRAAEVIRHFDEFVELQYVDKYSDQSRFQALWSNLKSVDNLFDESTTEGLGSSIDKFFQDWQDLSLRPENAATREQLLSDSYRLISLLRNMDRDLATLQKQAEDVISSEVDEVNDLIRQIADINKQINISDMPGSNNANALYDQRALLIRKLSEKIDIRFANQGTPDFSRTTQVEMGAGTDFAIMTEAGHTLVHGTEFYEIKFEGPRAMQSLIPSSNFDGEIQFSGSDDFEYTVEVVRGGQVSNASGSGTAQFRVSIDGGQTWLKNPDGSEKHFYARPEGGQIGAGDLQIWFEGATQNLEAGDKFSIMPRSGLYWYKNTSSFINISPQIRGDGTDDPKRLVGGSLTGLMNFVGPYVGQYRDKLDGMVSSLVWNVNRLHSQGAGLNPIAQTTGTYSVRDTSVALGSDSSGLPWSDFLGSDTGNVSMYVYDESTGELVSGGGGSPVFGPLDFDPGTPGIQNFDPSVHSLDDVVDAVNNTFGSYLNAEIVDNKLRITAEDGYTFAFGADSSGLLAALGVNTFFSGSSMSDIGLHDEVLANPDRINAGQVNGAFEGNEGDNTTASAIAGLATKAVTVVSSFGVSSTQTIGEYYGTIMARVGADTSASKFTYQYNKALADDLNDRQNQVSGVNLDEEMANLIKYQHAYRAAAKLITTADEMLQTVLGLKQ</sequence>
<protein>
    <recommendedName>
        <fullName evidence="4">Flagellar hook-associated protein 1</fullName>
    </recommendedName>
</protein>
<dbReference type="GO" id="GO:0009424">
    <property type="term" value="C:bacterial-type flagellum hook"/>
    <property type="evidence" value="ECO:0007669"/>
    <property type="project" value="InterPro"/>
</dbReference>
<dbReference type="Proteomes" id="UP000448292">
    <property type="component" value="Unassembled WGS sequence"/>
</dbReference>
<dbReference type="GO" id="GO:0044780">
    <property type="term" value="P:bacterial-type flagellum assembly"/>
    <property type="evidence" value="ECO:0007669"/>
    <property type="project" value="InterPro"/>
</dbReference>
<dbReference type="GO" id="GO:0005576">
    <property type="term" value="C:extracellular region"/>
    <property type="evidence" value="ECO:0007669"/>
    <property type="project" value="UniProtKB-SubCell"/>
</dbReference>
<comment type="subcellular location">
    <subcellularLocation>
        <location evidence="1">Bacterial flagellum</location>
    </subcellularLocation>
    <subcellularLocation>
        <location evidence="2">Secreted</location>
    </subcellularLocation>
</comment>
<keyword evidence="11" id="KW-1185">Reference proteome</keyword>
<dbReference type="InterPro" id="IPR053927">
    <property type="entry name" value="FlgK_helical"/>
</dbReference>
<evidence type="ECO:0000313" key="10">
    <source>
        <dbReference type="EMBL" id="TVM18825.1"/>
    </source>
</evidence>
<dbReference type="NCBIfam" id="TIGR02492">
    <property type="entry name" value="flgK_ends"/>
    <property type="match status" value="1"/>
</dbReference>
<dbReference type="PRINTS" id="PR01005">
    <property type="entry name" value="FLGHOOKAP1"/>
</dbReference>
<dbReference type="Pfam" id="PF06429">
    <property type="entry name" value="Flg_bbr_C"/>
    <property type="match status" value="1"/>
</dbReference>
<evidence type="ECO:0000259" key="9">
    <source>
        <dbReference type="Pfam" id="PF22638"/>
    </source>
</evidence>
<dbReference type="RefSeq" id="WP_144302095.1">
    <property type="nucleotide sequence ID" value="NZ_QMIE01000003.1"/>
</dbReference>
<keyword evidence="10" id="KW-0966">Cell projection</keyword>
<dbReference type="InterPro" id="IPR002371">
    <property type="entry name" value="FlgK"/>
</dbReference>
<evidence type="ECO:0000259" key="8">
    <source>
        <dbReference type="Pfam" id="PF06429"/>
    </source>
</evidence>
<evidence type="ECO:0000256" key="2">
    <source>
        <dbReference type="ARBA" id="ARBA00004613"/>
    </source>
</evidence>
<evidence type="ECO:0000313" key="11">
    <source>
        <dbReference type="Proteomes" id="UP000448292"/>
    </source>
</evidence>
<keyword evidence="6" id="KW-0975">Bacterial flagellum</keyword>
<dbReference type="PANTHER" id="PTHR30033">
    <property type="entry name" value="FLAGELLAR HOOK-ASSOCIATED PROTEIN 1"/>
    <property type="match status" value="1"/>
</dbReference>
<evidence type="ECO:0000256" key="6">
    <source>
        <dbReference type="ARBA" id="ARBA00023143"/>
    </source>
</evidence>
<dbReference type="EMBL" id="QMIE01000003">
    <property type="protein sequence ID" value="TVM18825.1"/>
    <property type="molecule type" value="Genomic_DNA"/>
</dbReference>
<organism evidence="10 11">
    <name type="scientific">Oceanidesulfovibrio indonesiensis</name>
    <dbReference type="NCBI Taxonomy" id="54767"/>
    <lineage>
        <taxon>Bacteria</taxon>
        <taxon>Pseudomonadati</taxon>
        <taxon>Thermodesulfobacteriota</taxon>
        <taxon>Desulfovibrionia</taxon>
        <taxon>Desulfovibrionales</taxon>
        <taxon>Desulfovibrionaceae</taxon>
        <taxon>Oceanidesulfovibrio</taxon>
    </lineage>
</organism>
<dbReference type="Pfam" id="PF22638">
    <property type="entry name" value="FlgK_D1"/>
    <property type="match status" value="1"/>
</dbReference>
<dbReference type="AlphaFoldDB" id="A0A7M3MH68"/>
<evidence type="ECO:0000256" key="3">
    <source>
        <dbReference type="ARBA" id="ARBA00009677"/>
    </source>
</evidence>